<evidence type="ECO:0000313" key="2">
    <source>
        <dbReference type="EMBL" id="PQL25639.1"/>
    </source>
</evidence>
<evidence type="ECO:0000256" key="1">
    <source>
        <dbReference type="SAM" id="Phobius"/>
    </source>
</evidence>
<feature type="transmembrane region" description="Helical" evidence="1">
    <location>
        <begin position="157"/>
        <end position="180"/>
    </location>
</feature>
<name>A0A2S7ZQS4_9FIRM</name>
<organism evidence="2 3">
    <name type="scientific">Veillonella tobetsuensis</name>
    <dbReference type="NCBI Taxonomy" id="1110546"/>
    <lineage>
        <taxon>Bacteria</taxon>
        <taxon>Bacillati</taxon>
        <taxon>Bacillota</taxon>
        <taxon>Negativicutes</taxon>
        <taxon>Veillonellales</taxon>
        <taxon>Veillonellaceae</taxon>
        <taxon>Veillonella</taxon>
    </lineage>
</organism>
<dbReference type="Proteomes" id="UP000238877">
    <property type="component" value="Unassembled WGS sequence"/>
</dbReference>
<keyword evidence="1" id="KW-0812">Transmembrane</keyword>
<gene>
    <name evidence="2" type="ORF">VTHSUH11_02615</name>
</gene>
<keyword evidence="1" id="KW-0472">Membrane</keyword>
<comment type="caution">
    <text evidence="2">The sequence shown here is derived from an EMBL/GenBank/DDBJ whole genome shotgun (WGS) entry which is preliminary data.</text>
</comment>
<keyword evidence="1" id="KW-1133">Transmembrane helix</keyword>
<dbReference type="RefSeq" id="WP_105092557.1">
    <property type="nucleotide sequence ID" value="NZ_PPDF01000007.1"/>
</dbReference>
<accession>A0A2S7ZQS4</accession>
<reference evidence="2 3" key="1">
    <citation type="submission" date="2018-01" db="EMBL/GenBank/DDBJ databases">
        <title>Draft genome sequences of clinical isolates and type strains of oral Veillonella including Veillonella infantum sp., nov.</title>
        <authorList>
            <person name="Mashima I."/>
            <person name="Liao Y.-C."/>
            <person name="Sabharwal A."/>
            <person name="Haase E.M."/>
            <person name="Nakazawa F."/>
            <person name="Scannapieco F.A."/>
        </authorList>
    </citation>
    <scope>NUCLEOTIDE SEQUENCE [LARGE SCALE GENOMIC DNA]</scope>
    <source>
        <strain evidence="2 3">Y6</strain>
    </source>
</reference>
<protein>
    <submittedName>
        <fullName evidence="2">Uncharacterized protein</fullName>
    </submittedName>
</protein>
<dbReference type="EMBL" id="PPDF01000007">
    <property type="protein sequence ID" value="PQL25639.1"/>
    <property type="molecule type" value="Genomic_DNA"/>
</dbReference>
<evidence type="ECO:0000313" key="3">
    <source>
        <dbReference type="Proteomes" id="UP000238877"/>
    </source>
</evidence>
<dbReference type="AlphaFoldDB" id="A0A2S7ZQS4"/>
<proteinExistence type="predicted"/>
<sequence length="181" mass="20686">MFVFGLMIPLGLLLLVLSIKHTVKVYTVTAIHDMPYRTDKGIFTIQTAGRYGIWLNGNRFKKAPLGLFGLQLINCETEKEVPLRANLIPVSVAKVIDVRLELYTFHAEPGTYQLLFNDKPSRIAKIFGTIRRYLISSDDDYRSYSIRVYPHYSMVHLFLSIWGFIFGVMAVMWGIAGLVIH</sequence>